<keyword evidence="1" id="KW-0067">ATP-binding</keyword>
<comment type="caution">
    <text evidence="3">The sequence shown here is derived from an EMBL/GenBank/DDBJ whole genome shotgun (WGS) entry which is preliminary data.</text>
</comment>
<evidence type="ECO:0000259" key="2">
    <source>
        <dbReference type="PROSITE" id="PS50975"/>
    </source>
</evidence>
<evidence type="ECO:0000313" key="4">
    <source>
        <dbReference type="Proteomes" id="UP000274358"/>
    </source>
</evidence>
<keyword evidence="4" id="KW-1185">Reference proteome</keyword>
<dbReference type="GO" id="GO:0005524">
    <property type="term" value="F:ATP binding"/>
    <property type="evidence" value="ECO:0007669"/>
    <property type="project" value="UniProtKB-UniRule"/>
</dbReference>
<dbReference type="Proteomes" id="UP000274358">
    <property type="component" value="Unassembled WGS sequence"/>
</dbReference>
<organism evidence="3 4">
    <name type="scientific">Dyella choica</name>
    <dbReference type="NCBI Taxonomy" id="1927959"/>
    <lineage>
        <taxon>Bacteria</taxon>
        <taxon>Pseudomonadati</taxon>
        <taxon>Pseudomonadota</taxon>
        <taxon>Gammaproteobacteria</taxon>
        <taxon>Lysobacterales</taxon>
        <taxon>Rhodanobacteraceae</taxon>
        <taxon>Dyella</taxon>
    </lineage>
</organism>
<feature type="domain" description="ATP-grasp" evidence="2">
    <location>
        <begin position="118"/>
        <end position="178"/>
    </location>
</feature>
<dbReference type="InterPro" id="IPR011761">
    <property type="entry name" value="ATP-grasp"/>
</dbReference>
<evidence type="ECO:0000313" key="3">
    <source>
        <dbReference type="EMBL" id="RUL72507.1"/>
    </source>
</evidence>
<sequence>MTTMILDPPSPLLRACDAMCASPRSMDALNRDCHCVAVAPEAMHEALAAAVGAHGLSSTFTDSHPNLFAALPVYVSRDHLTKLDRVVAAVQAAVALPDYQAAVLTWAPEIARFDPGTLGGMLGLDFHITPEGPRLIEINTNPGGALLNALVGQALRSCMPEVVTTPTDMAKAEQQILEVMRQEWTSQMGDRPLHSIAIVDEVPEAQYLYPEFLLFRELFIRHGIDVTICDPAELEYRRGRMRVHGKAVDMIYNRLTDFPLAASAHEAIRASYLAGEVVVTPHPRAHAIYADKRNLVLLGNREFLSRAGAASEVIDVLTSAVPATILMTSENRDELWRRRRELFFKPAAGFGSKAGYRGEKLTRRVWEEIGANAYIAQELVPPSERHTGDGNGPLKTDVRCYAYHGKSLLYAARLYQGQTTNFRTPGGGFAPVLTSVT</sequence>
<keyword evidence="1" id="KW-0547">Nucleotide-binding</keyword>
<dbReference type="SUPFAM" id="SSF56059">
    <property type="entry name" value="Glutathione synthetase ATP-binding domain-like"/>
    <property type="match status" value="1"/>
</dbReference>
<name>A0A432M2G3_9GAMM</name>
<dbReference type="PROSITE" id="PS50975">
    <property type="entry name" value="ATP_GRASP"/>
    <property type="match status" value="1"/>
</dbReference>
<dbReference type="OrthoDB" id="344992at2"/>
<reference evidence="3 4" key="1">
    <citation type="submission" date="2018-12" db="EMBL/GenBank/DDBJ databases">
        <title>Dyella dinghuensis sp. nov. DHOA06 and Dyella choica sp. nov. 4M-K27, isolated from forest soil.</title>
        <authorList>
            <person name="Qiu L.-H."/>
            <person name="Gao Z.-H."/>
        </authorList>
    </citation>
    <scope>NUCLEOTIDE SEQUENCE [LARGE SCALE GENOMIC DNA]</scope>
    <source>
        <strain evidence="3 4">4M-K27</strain>
    </source>
</reference>
<protein>
    <recommendedName>
        <fullName evidence="2">ATP-grasp domain-containing protein</fullName>
    </recommendedName>
</protein>
<dbReference type="AlphaFoldDB" id="A0A432M2G3"/>
<dbReference type="EMBL" id="RYYV01000015">
    <property type="protein sequence ID" value="RUL72507.1"/>
    <property type="molecule type" value="Genomic_DNA"/>
</dbReference>
<accession>A0A432M2G3</accession>
<gene>
    <name evidence="3" type="ORF">EKH80_17670</name>
</gene>
<proteinExistence type="predicted"/>
<evidence type="ECO:0000256" key="1">
    <source>
        <dbReference type="PROSITE-ProRule" id="PRU00409"/>
    </source>
</evidence>
<dbReference type="GO" id="GO:0046872">
    <property type="term" value="F:metal ion binding"/>
    <property type="evidence" value="ECO:0007669"/>
    <property type="project" value="InterPro"/>
</dbReference>